<keyword evidence="5" id="KW-0418">Kinase</keyword>
<dbReference type="EMBL" id="VMNK01000001">
    <property type="protein sequence ID" value="TVO59727.1"/>
    <property type="molecule type" value="Genomic_DNA"/>
</dbReference>
<evidence type="ECO:0000259" key="12">
    <source>
        <dbReference type="PROSITE" id="PS50883"/>
    </source>
</evidence>
<dbReference type="NCBIfam" id="TIGR00229">
    <property type="entry name" value="sensory_box"/>
    <property type="match status" value="3"/>
</dbReference>
<dbReference type="InterPro" id="IPR001610">
    <property type="entry name" value="PAC"/>
</dbReference>
<keyword evidence="3" id="KW-0808">Transferase</keyword>
<keyword evidence="2" id="KW-0597">Phosphoprotein</keyword>
<evidence type="ECO:0000256" key="3">
    <source>
        <dbReference type="ARBA" id="ARBA00022679"/>
    </source>
</evidence>
<dbReference type="SUPFAM" id="SSF55073">
    <property type="entry name" value="Nucleotide cyclase"/>
    <property type="match status" value="1"/>
</dbReference>
<dbReference type="AlphaFoldDB" id="A0A557R3I9"/>
<dbReference type="CDD" id="cd01948">
    <property type="entry name" value="EAL"/>
    <property type="match status" value="1"/>
</dbReference>
<keyword evidence="16" id="KW-1185">Reference proteome</keyword>
<dbReference type="GO" id="GO:0000160">
    <property type="term" value="P:phosphorelay signal transduction system"/>
    <property type="evidence" value="ECO:0007669"/>
    <property type="project" value="UniProtKB-KW"/>
</dbReference>
<feature type="domain" description="PAS" evidence="10">
    <location>
        <begin position="645"/>
        <end position="691"/>
    </location>
</feature>
<evidence type="ECO:0000256" key="5">
    <source>
        <dbReference type="ARBA" id="ARBA00022777"/>
    </source>
</evidence>
<evidence type="ECO:0000313" key="15">
    <source>
        <dbReference type="EMBL" id="TVO59727.1"/>
    </source>
</evidence>
<dbReference type="FunFam" id="3.20.20.450:FF:000001">
    <property type="entry name" value="Cyclic di-GMP phosphodiesterase yahA"/>
    <property type="match status" value="1"/>
</dbReference>
<dbReference type="GO" id="GO:0016301">
    <property type="term" value="F:kinase activity"/>
    <property type="evidence" value="ECO:0007669"/>
    <property type="project" value="UniProtKB-KW"/>
</dbReference>
<feature type="domain" description="HAMP" evidence="13">
    <location>
        <begin position="354"/>
        <end position="406"/>
    </location>
</feature>
<dbReference type="SMART" id="SM00052">
    <property type="entry name" value="EAL"/>
    <property type="match status" value="1"/>
</dbReference>
<keyword evidence="9" id="KW-0812">Transmembrane</keyword>
<reference evidence="15 16" key="1">
    <citation type="submission" date="2019-07" db="EMBL/GenBank/DDBJ databases">
        <title>The pathways for chlorine oxyanion respiration interact through the shared metabolite chlorate.</title>
        <authorList>
            <person name="Barnum T.P."/>
            <person name="Cheng Y."/>
            <person name="Hill K.A."/>
            <person name="Lucas L.N."/>
            <person name="Carlson H.K."/>
            <person name="Coates J.D."/>
        </authorList>
    </citation>
    <scope>NUCLEOTIDE SEQUENCE [LARGE SCALE GENOMIC DNA]</scope>
    <source>
        <strain evidence="15 16">SFB-3</strain>
    </source>
</reference>
<dbReference type="Pfam" id="PF13426">
    <property type="entry name" value="PAS_9"/>
    <property type="match status" value="1"/>
</dbReference>
<dbReference type="CDD" id="cd00130">
    <property type="entry name" value="PAS"/>
    <property type="match status" value="3"/>
</dbReference>
<dbReference type="InterPro" id="IPR000014">
    <property type="entry name" value="PAS"/>
</dbReference>
<evidence type="ECO:0000259" key="13">
    <source>
        <dbReference type="PROSITE" id="PS50885"/>
    </source>
</evidence>
<keyword evidence="7" id="KW-0902">Two-component regulatory system</keyword>
<dbReference type="PROSITE" id="PS50113">
    <property type="entry name" value="PAC"/>
    <property type="match status" value="1"/>
</dbReference>
<evidence type="ECO:0000313" key="16">
    <source>
        <dbReference type="Proteomes" id="UP000319502"/>
    </source>
</evidence>
<dbReference type="PANTHER" id="PTHR44757:SF2">
    <property type="entry name" value="BIOFILM ARCHITECTURE MAINTENANCE PROTEIN MBAA"/>
    <property type="match status" value="1"/>
</dbReference>
<dbReference type="Proteomes" id="UP000319502">
    <property type="component" value="Unassembled WGS sequence"/>
</dbReference>
<dbReference type="PROSITE" id="PS50887">
    <property type="entry name" value="GGDEF"/>
    <property type="match status" value="1"/>
</dbReference>
<evidence type="ECO:0000256" key="7">
    <source>
        <dbReference type="ARBA" id="ARBA00023012"/>
    </source>
</evidence>
<dbReference type="InterPro" id="IPR035965">
    <property type="entry name" value="PAS-like_dom_sf"/>
</dbReference>
<comment type="subcellular location">
    <subcellularLocation>
        <location evidence="1">Membrane</location>
    </subcellularLocation>
</comment>
<feature type="transmembrane region" description="Helical" evidence="9">
    <location>
        <begin position="12"/>
        <end position="36"/>
    </location>
</feature>
<sequence>MRRSLPFRSIPLSARIAFGAVALIMLAALGLVQLIASDQHARLMSSHHTALSKTLEYNGEALRGNITDIRSSVAFLAGLPPISGIARALDNKNLDPVTGDSLTDWRQRLELVMSRYAEGNPNYLTIRLLSTGGNFQEQVRVERRGGAIVILPAEEHPHNIDAHFLKSAAMLTPGEVLLSRISLDEIGTANDTPAPRFLQAATTVITPSGEVFGILVVDVAFAQLTEAVLNNLPDRVDAYLADSDGHYLYPPGAPAIGAPNSASRDTWMQQFPGLGVTPHEVTRAKASLIDTPVGSMLAIGSTIRVGPAQPSLTLIYALPERVITEGLARSQSKAVIGVGIGSLLVAGLLVWMIRRTFVPLAQLAHVGEAMAHGRYDTPLPDLSGSELSGLGEAFTAMQVNIAQREAEFRAVTATSADAFWALDMDGKIVDVNRACERLLGYARAELLTLRLSNLDTGKSAQELLAQIREIVAGGGGLIVTEYQHKSGKKIPVEITVSHWPIAGGRLFGFVRDITERRHVEEAVRQSEERYRLLFANSPQPMCLFDENSLHFLDVNDAAVAHYGFSRAEFLSMTLLDLHPVHDVPRLIKAIERTPSGRMSGEYQHRTHDGRTLDCVMWTERMQTATRTERVALIHDISERKRAEHSLHLYANIFERSGEAIVISDIRNNIVAVNPAFTELTGYSQDEVLGKNPKILASGTTSPETYRDMWLALQDTGFWQGELVDRRKDGSTYPKWAAISVIRNDAGEIAHYMASFTDISDRKAAEERIAYLAHHDDLTGLINRYSLEHRLKQAIHATRRDGRHLAVMFIDMDRFKLINDTLGHHVGDKLLQEVANRLRDCVRESDIVARLGGDEFVVVTTSLGAPVDALSVARDIRESLARPYVLENTPLHSSPSIGVAVFPDDGRDTDSLMKNADTAMYHAKEQGRNNVQFFTAAMNAAAAERMTLETELRTALDNQQFVLHYQPQVETQSQQLCAVEALIRWQHPTRGLVPPMRFIPIAEETGMIEAIGAWVLDEACRQLAEWRQGGMHVSRMAVNLSACQLRSPNLIAQVQSTLKRHRLDRGDLELEITETTAMANPEHAIAQLHGLRESGVLLAIDDFGTGYSSLAYLKRLPIQTLKLDRSFVRDIETDPNDAAISAATLALAHSMGLKVVAEGVETEGQRHFLATHRCDVLQGYMFGKPEPAEVWRARWQAAAAQASDPIL</sequence>
<keyword evidence="4" id="KW-0547">Nucleotide-binding</keyword>
<dbReference type="Pfam" id="PF00990">
    <property type="entry name" value="GGDEF"/>
    <property type="match status" value="1"/>
</dbReference>
<dbReference type="InterPro" id="IPR043128">
    <property type="entry name" value="Rev_trsase/Diguanyl_cyclase"/>
</dbReference>
<comment type="catalytic activity">
    <reaction evidence="8">
        <text>3',3'-c-di-GMP + H2O = 5'-phosphoguanylyl(3'-&gt;5')guanosine + H(+)</text>
        <dbReference type="Rhea" id="RHEA:24902"/>
        <dbReference type="ChEBI" id="CHEBI:15377"/>
        <dbReference type="ChEBI" id="CHEBI:15378"/>
        <dbReference type="ChEBI" id="CHEBI:58754"/>
        <dbReference type="ChEBI" id="CHEBI:58805"/>
        <dbReference type="EC" id="3.1.4.52"/>
    </reaction>
    <physiologicalReaction direction="left-to-right" evidence="8">
        <dbReference type="Rhea" id="RHEA:24903"/>
    </physiologicalReaction>
</comment>
<evidence type="ECO:0000256" key="1">
    <source>
        <dbReference type="ARBA" id="ARBA00004370"/>
    </source>
</evidence>
<dbReference type="SMART" id="SM00267">
    <property type="entry name" value="GGDEF"/>
    <property type="match status" value="1"/>
</dbReference>
<dbReference type="PROSITE" id="PS50112">
    <property type="entry name" value="PAS"/>
    <property type="match status" value="3"/>
</dbReference>
<dbReference type="CDD" id="cd06225">
    <property type="entry name" value="HAMP"/>
    <property type="match status" value="1"/>
</dbReference>
<dbReference type="Gene3D" id="6.10.340.10">
    <property type="match status" value="1"/>
</dbReference>
<evidence type="ECO:0000256" key="9">
    <source>
        <dbReference type="SAM" id="Phobius"/>
    </source>
</evidence>
<dbReference type="GO" id="GO:0071732">
    <property type="term" value="P:cellular response to nitric oxide"/>
    <property type="evidence" value="ECO:0007669"/>
    <property type="project" value="UniProtKB-ARBA"/>
</dbReference>
<dbReference type="SUPFAM" id="SSF103190">
    <property type="entry name" value="Sensory domain-like"/>
    <property type="match status" value="1"/>
</dbReference>
<accession>A0A557R3I9</accession>
<dbReference type="PROSITE" id="PS50885">
    <property type="entry name" value="HAMP"/>
    <property type="match status" value="1"/>
</dbReference>
<feature type="domain" description="GGDEF" evidence="14">
    <location>
        <begin position="802"/>
        <end position="935"/>
    </location>
</feature>
<evidence type="ECO:0000259" key="14">
    <source>
        <dbReference type="PROSITE" id="PS50887"/>
    </source>
</evidence>
<dbReference type="Gene3D" id="3.30.450.20">
    <property type="entry name" value="PAS domain"/>
    <property type="match status" value="4"/>
</dbReference>
<keyword evidence="9" id="KW-1133">Transmembrane helix</keyword>
<dbReference type="GO" id="GO:0006355">
    <property type="term" value="P:regulation of DNA-templated transcription"/>
    <property type="evidence" value="ECO:0007669"/>
    <property type="project" value="InterPro"/>
</dbReference>
<dbReference type="PANTHER" id="PTHR44757">
    <property type="entry name" value="DIGUANYLATE CYCLASE DGCP"/>
    <property type="match status" value="1"/>
</dbReference>
<feature type="transmembrane region" description="Helical" evidence="9">
    <location>
        <begin position="334"/>
        <end position="353"/>
    </location>
</feature>
<dbReference type="SMART" id="SM00304">
    <property type="entry name" value="HAMP"/>
    <property type="match status" value="1"/>
</dbReference>
<dbReference type="InterPro" id="IPR035919">
    <property type="entry name" value="EAL_sf"/>
</dbReference>
<evidence type="ECO:0000256" key="6">
    <source>
        <dbReference type="ARBA" id="ARBA00022840"/>
    </source>
</evidence>
<evidence type="ECO:0000256" key="2">
    <source>
        <dbReference type="ARBA" id="ARBA00022553"/>
    </source>
</evidence>
<dbReference type="FunFam" id="3.30.70.270:FF:000001">
    <property type="entry name" value="Diguanylate cyclase domain protein"/>
    <property type="match status" value="1"/>
</dbReference>
<comment type="caution">
    <text evidence="15">The sequence shown here is derived from an EMBL/GenBank/DDBJ whole genome shotgun (WGS) entry which is preliminary data.</text>
</comment>
<dbReference type="SUPFAM" id="SSF141868">
    <property type="entry name" value="EAL domain-like"/>
    <property type="match status" value="1"/>
</dbReference>
<dbReference type="GO" id="GO:0005524">
    <property type="term" value="F:ATP binding"/>
    <property type="evidence" value="ECO:0007669"/>
    <property type="project" value="UniProtKB-KW"/>
</dbReference>
<dbReference type="InterPro" id="IPR029151">
    <property type="entry name" value="Sensor-like_sf"/>
</dbReference>
<dbReference type="CDD" id="cd01949">
    <property type="entry name" value="GGDEF"/>
    <property type="match status" value="1"/>
</dbReference>
<dbReference type="Gene3D" id="3.20.20.450">
    <property type="entry name" value="EAL domain"/>
    <property type="match status" value="1"/>
</dbReference>
<dbReference type="Pfam" id="PF00989">
    <property type="entry name" value="PAS"/>
    <property type="match status" value="1"/>
</dbReference>
<feature type="domain" description="PAS" evidence="10">
    <location>
        <begin position="526"/>
        <end position="597"/>
    </location>
</feature>
<dbReference type="Pfam" id="PF00672">
    <property type="entry name" value="HAMP"/>
    <property type="match status" value="1"/>
</dbReference>
<dbReference type="Pfam" id="PF13188">
    <property type="entry name" value="PAS_8"/>
    <property type="match status" value="1"/>
</dbReference>
<evidence type="ECO:0000256" key="4">
    <source>
        <dbReference type="ARBA" id="ARBA00022741"/>
    </source>
</evidence>
<keyword evidence="9" id="KW-0472">Membrane</keyword>
<dbReference type="SUPFAM" id="SSF55785">
    <property type="entry name" value="PYP-like sensor domain (PAS domain)"/>
    <property type="match status" value="3"/>
</dbReference>
<dbReference type="InterPro" id="IPR003660">
    <property type="entry name" value="HAMP_dom"/>
</dbReference>
<dbReference type="InterPro" id="IPR000700">
    <property type="entry name" value="PAS-assoc_C"/>
</dbReference>
<dbReference type="SMART" id="SM00086">
    <property type="entry name" value="PAC"/>
    <property type="match status" value="3"/>
</dbReference>
<feature type="domain" description="PAC" evidence="11">
    <location>
        <begin position="718"/>
        <end position="770"/>
    </location>
</feature>
<dbReference type="GO" id="GO:0071111">
    <property type="term" value="F:cyclic-guanylate-specific phosphodiesterase activity"/>
    <property type="evidence" value="ECO:0007669"/>
    <property type="project" value="UniProtKB-EC"/>
</dbReference>
<gene>
    <name evidence="15" type="ORF">FHP91_00445</name>
</gene>
<name>A0A557R3I9_9RHOO</name>
<dbReference type="NCBIfam" id="TIGR00254">
    <property type="entry name" value="GGDEF"/>
    <property type="match status" value="1"/>
</dbReference>
<dbReference type="Pfam" id="PF00563">
    <property type="entry name" value="EAL"/>
    <property type="match status" value="1"/>
</dbReference>
<proteinExistence type="predicted"/>
<dbReference type="OrthoDB" id="9813903at2"/>
<feature type="domain" description="PAS" evidence="10">
    <location>
        <begin position="404"/>
        <end position="447"/>
    </location>
</feature>
<feature type="domain" description="EAL" evidence="12">
    <location>
        <begin position="944"/>
        <end position="1198"/>
    </location>
</feature>
<evidence type="ECO:0000259" key="10">
    <source>
        <dbReference type="PROSITE" id="PS50112"/>
    </source>
</evidence>
<dbReference type="InterPro" id="IPR001633">
    <property type="entry name" value="EAL_dom"/>
</dbReference>
<keyword evidence="6" id="KW-0067">ATP-binding</keyword>
<dbReference type="InterPro" id="IPR052155">
    <property type="entry name" value="Biofilm_reg_signaling"/>
</dbReference>
<dbReference type="InterPro" id="IPR029787">
    <property type="entry name" value="Nucleotide_cyclase"/>
</dbReference>
<organism evidence="15 16">
    <name type="scientific">Denitromonas halophila</name>
    <dbReference type="NCBI Taxonomy" id="1629404"/>
    <lineage>
        <taxon>Bacteria</taxon>
        <taxon>Pseudomonadati</taxon>
        <taxon>Pseudomonadota</taxon>
        <taxon>Betaproteobacteria</taxon>
        <taxon>Rhodocyclales</taxon>
        <taxon>Zoogloeaceae</taxon>
        <taxon>Denitromonas</taxon>
    </lineage>
</organism>
<dbReference type="PROSITE" id="PS50883">
    <property type="entry name" value="EAL"/>
    <property type="match status" value="1"/>
</dbReference>
<dbReference type="SMART" id="SM00091">
    <property type="entry name" value="PAS"/>
    <property type="match status" value="3"/>
</dbReference>
<evidence type="ECO:0000256" key="8">
    <source>
        <dbReference type="ARBA" id="ARBA00051114"/>
    </source>
</evidence>
<dbReference type="RefSeq" id="WP_144307736.1">
    <property type="nucleotide sequence ID" value="NZ_VMNK01000001.1"/>
</dbReference>
<dbReference type="InterPro" id="IPR013767">
    <property type="entry name" value="PAS_fold"/>
</dbReference>
<protein>
    <submittedName>
        <fullName evidence="15">EAL domain-containing protein</fullName>
    </submittedName>
</protein>
<dbReference type="InterPro" id="IPR000160">
    <property type="entry name" value="GGDEF_dom"/>
</dbReference>
<dbReference type="GO" id="GO:0016020">
    <property type="term" value="C:membrane"/>
    <property type="evidence" value="ECO:0007669"/>
    <property type="project" value="UniProtKB-SubCell"/>
</dbReference>
<evidence type="ECO:0000259" key="11">
    <source>
        <dbReference type="PROSITE" id="PS50113"/>
    </source>
</evidence>
<dbReference type="Gene3D" id="3.30.70.270">
    <property type="match status" value="1"/>
</dbReference>